<dbReference type="SMART" id="SM00052">
    <property type="entry name" value="EAL"/>
    <property type="match status" value="1"/>
</dbReference>
<dbReference type="Pfam" id="PF00990">
    <property type="entry name" value="GGDEF"/>
    <property type="match status" value="1"/>
</dbReference>
<gene>
    <name evidence="8" type="ORF">GGR44_000450</name>
</gene>
<dbReference type="Gene3D" id="3.20.20.450">
    <property type="entry name" value="EAL domain"/>
    <property type="match status" value="1"/>
</dbReference>
<evidence type="ECO:0000259" key="5">
    <source>
        <dbReference type="PROSITE" id="PS50883"/>
    </source>
</evidence>
<feature type="coiled-coil region" evidence="2">
    <location>
        <begin position="355"/>
        <end position="385"/>
    </location>
</feature>
<organism evidence="8 9">
    <name type="scientific">Sphingobium fontiphilum</name>
    <dbReference type="NCBI Taxonomy" id="944425"/>
    <lineage>
        <taxon>Bacteria</taxon>
        <taxon>Pseudomonadati</taxon>
        <taxon>Pseudomonadota</taxon>
        <taxon>Alphaproteobacteria</taxon>
        <taxon>Sphingomonadales</taxon>
        <taxon>Sphingomonadaceae</taxon>
        <taxon>Sphingobium</taxon>
    </lineage>
</organism>
<dbReference type="InterPro" id="IPR000014">
    <property type="entry name" value="PAS"/>
</dbReference>
<dbReference type="Pfam" id="PF03707">
    <property type="entry name" value="MHYT"/>
    <property type="match status" value="2"/>
</dbReference>
<keyword evidence="9" id="KW-1185">Reference proteome</keyword>
<name>A0A7W6DKP3_9SPHN</name>
<dbReference type="Pfam" id="PF12860">
    <property type="entry name" value="PAS_7"/>
    <property type="match status" value="1"/>
</dbReference>
<accession>A0A7W6DKP3</accession>
<dbReference type="Gene3D" id="3.30.450.20">
    <property type="entry name" value="PAS domain"/>
    <property type="match status" value="2"/>
</dbReference>
<dbReference type="InterPro" id="IPR005330">
    <property type="entry name" value="MHYT_dom"/>
</dbReference>
<feature type="domain" description="PAC" evidence="4">
    <location>
        <begin position="322"/>
        <end position="374"/>
    </location>
</feature>
<dbReference type="InterPro" id="IPR035965">
    <property type="entry name" value="PAS-like_dom_sf"/>
</dbReference>
<dbReference type="Gene3D" id="3.30.70.270">
    <property type="match status" value="1"/>
</dbReference>
<dbReference type="NCBIfam" id="TIGR00254">
    <property type="entry name" value="GGDEF"/>
    <property type="match status" value="1"/>
</dbReference>
<feature type="transmembrane region" description="Helical" evidence="1">
    <location>
        <begin position="48"/>
        <end position="72"/>
    </location>
</feature>
<feature type="transmembrane region" description="Helical" evidence="1">
    <location>
        <begin position="174"/>
        <end position="196"/>
    </location>
</feature>
<keyword evidence="1" id="KW-0472">Membrane</keyword>
<evidence type="ECO:0000259" key="4">
    <source>
        <dbReference type="PROSITE" id="PS50113"/>
    </source>
</evidence>
<keyword evidence="2" id="KW-0175">Coiled coil</keyword>
<proteinExistence type="predicted"/>
<evidence type="ECO:0000256" key="2">
    <source>
        <dbReference type="SAM" id="Coils"/>
    </source>
</evidence>
<reference evidence="8 9" key="1">
    <citation type="submission" date="2020-08" db="EMBL/GenBank/DDBJ databases">
        <title>Genomic Encyclopedia of Type Strains, Phase IV (KMG-IV): sequencing the most valuable type-strain genomes for metagenomic binning, comparative biology and taxonomic classification.</title>
        <authorList>
            <person name="Goeker M."/>
        </authorList>
    </citation>
    <scope>NUCLEOTIDE SEQUENCE [LARGE SCALE GENOMIC DNA]</scope>
    <source>
        <strain evidence="8 9">DSM 29348</strain>
    </source>
</reference>
<dbReference type="InterPro" id="IPR029787">
    <property type="entry name" value="Nucleotide_cyclase"/>
</dbReference>
<comment type="caution">
    <text evidence="8">The sequence shown here is derived from an EMBL/GenBank/DDBJ whole genome shotgun (WGS) entry which is preliminary data.</text>
</comment>
<dbReference type="SUPFAM" id="SSF55785">
    <property type="entry name" value="PYP-like sensor domain (PAS domain)"/>
    <property type="match status" value="2"/>
</dbReference>
<dbReference type="PROSITE" id="PS50883">
    <property type="entry name" value="EAL"/>
    <property type="match status" value="1"/>
</dbReference>
<dbReference type="SUPFAM" id="SSF55073">
    <property type="entry name" value="Nucleotide cyclase"/>
    <property type="match status" value="1"/>
</dbReference>
<feature type="transmembrane region" description="Helical" evidence="1">
    <location>
        <begin position="78"/>
        <end position="103"/>
    </location>
</feature>
<keyword evidence="1" id="KW-1133">Transmembrane helix</keyword>
<dbReference type="Pfam" id="PF00989">
    <property type="entry name" value="PAS"/>
    <property type="match status" value="1"/>
</dbReference>
<feature type="domain" description="EAL" evidence="5">
    <location>
        <begin position="676"/>
        <end position="926"/>
    </location>
</feature>
<feature type="transmembrane region" description="Helical" evidence="1">
    <location>
        <begin position="110"/>
        <end position="130"/>
    </location>
</feature>
<dbReference type="Pfam" id="PF00563">
    <property type="entry name" value="EAL"/>
    <property type="match status" value="1"/>
</dbReference>
<dbReference type="InterPro" id="IPR000700">
    <property type="entry name" value="PAS-assoc_C"/>
</dbReference>
<dbReference type="CDD" id="cd00130">
    <property type="entry name" value="PAS"/>
    <property type="match status" value="1"/>
</dbReference>
<evidence type="ECO:0000256" key="1">
    <source>
        <dbReference type="PROSITE-ProRule" id="PRU00244"/>
    </source>
</evidence>
<feature type="domain" description="PAS" evidence="3">
    <location>
        <begin position="247"/>
        <end position="305"/>
    </location>
</feature>
<feature type="domain" description="GGDEF" evidence="6">
    <location>
        <begin position="536"/>
        <end position="667"/>
    </location>
</feature>
<dbReference type="PANTHER" id="PTHR44757">
    <property type="entry name" value="DIGUANYLATE CYCLASE DGCP"/>
    <property type="match status" value="1"/>
</dbReference>
<evidence type="ECO:0000313" key="8">
    <source>
        <dbReference type="EMBL" id="MBB3980819.1"/>
    </source>
</evidence>
<dbReference type="PROSITE" id="PS50924">
    <property type="entry name" value="MHYT"/>
    <property type="match status" value="1"/>
</dbReference>
<dbReference type="CDD" id="cd01949">
    <property type="entry name" value="GGDEF"/>
    <property type="match status" value="1"/>
</dbReference>
<evidence type="ECO:0000259" key="7">
    <source>
        <dbReference type="PROSITE" id="PS50924"/>
    </source>
</evidence>
<dbReference type="InterPro" id="IPR035919">
    <property type="entry name" value="EAL_sf"/>
</dbReference>
<dbReference type="RefSeq" id="WP_183953804.1">
    <property type="nucleotide sequence ID" value="NZ_JACIEB010000001.1"/>
</dbReference>
<dbReference type="InterPro" id="IPR000160">
    <property type="entry name" value="GGDEF_dom"/>
</dbReference>
<dbReference type="AlphaFoldDB" id="A0A7W6DKP3"/>
<dbReference type="InterPro" id="IPR052155">
    <property type="entry name" value="Biofilm_reg_signaling"/>
</dbReference>
<dbReference type="NCBIfam" id="TIGR00229">
    <property type="entry name" value="sensory_box"/>
    <property type="match status" value="1"/>
</dbReference>
<dbReference type="PROSITE" id="PS50113">
    <property type="entry name" value="PAC"/>
    <property type="match status" value="1"/>
</dbReference>
<dbReference type="SMART" id="SM00091">
    <property type="entry name" value="PAS"/>
    <property type="match status" value="2"/>
</dbReference>
<feature type="transmembrane region" description="Helical" evidence="1">
    <location>
        <begin position="216"/>
        <end position="237"/>
    </location>
</feature>
<dbReference type="Proteomes" id="UP000552757">
    <property type="component" value="Unassembled WGS sequence"/>
</dbReference>
<dbReference type="CDD" id="cd01948">
    <property type="entry name" value="EAL"/>
    <property type="match status" value="1"/>
</dbReference>
<dbReference type="SMART" id="SM00267">
    <property type="entry name" value="GGDEF"/>
    <property type="match status" value="1"/>
</dbReference>
<dbReference type="GO" id="GO:0016020">
    <property type="term" value="C:membrane"/>
    <property type="evidence" value="ECO:0007669"/>
    <property type="project" value="UniProtKB-UniRule"/>
</dbReference>
<dbReference type="PROSITE" id="PS50887">
    <property type="entry name" value="GGDEF"/>
    <property type="match status" value="1"/>
</dbReference>
<dbReference type="EMBL" id="JACIEB010000001">
    <property type="protein sequence ID" value="MBB3980819.1"/>
    <property type="molecule type" value="Genomic_DNA"/>
</dbReference>
<dbReference type="InterPro" id="IPR013767">
    <property type="entry name" value="PAS_fold"/>
</dbReference>
<sequence>MLDILWCIRDDHDIRLVLLAAAVCLLSTMTAVLMLRQANRATGQAARNWAVTGALATGFGIWSTHFIAMLGYDPGIIAGYHLGLTVSSLAIVLIATIMAFLIATRDSGRFALGSGAVIAALGFSAMHYVGMSALAMPAAIQWRPAYVILSLLLAVMPFYPAMRIALRRRSTLSGVMAGLMMTAAIVGLHFSGMTAIRLLPARMEDGAAMLSPHSMSVLIGATSFVVLALCLIGWAIARRTRAAIAASERELSILVKGVSDCAIYMLDSNGRIANWNAGAQRLKGYRIEEVVGQPLANFYTPEDREAGTPARALRIAHDSGKFTGEGWRVRKDGSRFWAHVTIERIHDEAGAHLGYAKITRDMTRFKEDQDRLEEARRHLDAALEHMHQGLCLFGADERLVLRNHRFVELWGLPDDSCLPGATLMDIARAALEQRAGTAVPQERLDNMRALLRQSLDDPDMPPVVSEFGDSFVISISSRPLPDGGWVTTFEDITERRRSEAKIAHMALHDDLTGLPNRTSFNRWLDKEIDHAVTRGEHVAMIAIDLDRFKEVNDAQGHAAGDLVLQRVADALSGMTEDGECVARIGGDEFAAAKHFAEPADLQDFVARVDACFAAQLGAQDGIAVGASLGIALFPEDASGREMLLNNADLAMYRAKGSLSEHICYYEPGMDESARMRRQLANDLRQAVARGEMTMLYQPQRSLKTNDVSGYEALIRWRHPRLGVVSPADFIPIAEENGEIMRLGEWVLRTACQEAARWPRPDRIAVNLSAVQLLQPELPDIVMRILLETGLSPSRLELEITETAIISDKVRALHSLRRIKALGVLVAMDDFGTGYSSLDTLHSFPFDKIKIDKSFLLESDRSEQARAIIRAVLALGRSLAIPVLAEGVETQTQLDLLVREGCDEAQGYYFGRPAQAPSAIAPPSTSAAA</sequence>
<dbReference type="SUPFAM" id="SSF141868">
    <property type="entry name" value="EAL domain-like"/>
    <property type="match status" value="1"/>
</dbReference>
<dbReference type="InterPro" id="IPR001633">
    <property type="entry name" value="EAL_dom"/>
</dbReference>
<dbReference type="InterPro" id="IPR043128">
    <property type="entry name" value="Rev_trsase/Diguanyl_cyclase"/>
</dbReference>
<dbReference type="GO" id="GO:0006355">
    <property type="term" value="P:regulation of DNA-templated transcription"/>
    <property type="evidence" value="ECO:0007669"/>
    <property type="project" value="InterPro"/>
</dbReference>
<feature type="transmembrane region" description="Helical" evidence="1">
    <location>
        <begin position="16"/>
        <end position="36"/>
    </location>
</feature>
<feature type="transmembrane region" description="Helical" evidence="1">
    <location>
        <begin position="142"/>
        <end position="162"/>
    </location>
</feature>
<dbReference type="PANTHER" id="PTHR44757:SF2">
    <property type="entry name" value="BIOFILM ARCHITECTURE MAINTENANCE PROTEIN MBAA"/>
    <property type="match status" value="1"/>
</dbReference>
<keyword evidence="1" id="KW-0812">Transmembrane</keyword>
<protein>
    <submittedName>
        <fullName evidence="8">Diguanylate cyclase (GGDEF)-like protein/PAS domain S-box-containing protein</fullName>
    </submittedName>
</protein>
<feature type="domain" description="MHYT" evidence="7">
    <location>
        <begin position="12"/>
        <end position="199"/>
    </location>
</feature>
<evidence type="ECO:0000259" key="6">
    <source>
        <dbReference type="PROSITE" id="PS50887"/>
    </source>
</evidence>
<evidence type="ECO:0000313" key="9">
    <source>
        <dbReference type="Proteomes" id="UP000552757"/>
    </source>
</evidence>
<evidence type="ECO:0000259" key="3">
    <source>
        <dbReference type="PROSITE" id="PS50112"/>
    </source>
</evidence>
<dbReference type="PROSITE" id="PS50112">
    <property type="entry name" value="PAS"/>
    <property type="match status" value="1"/>
</dbReference>